<dbReference type="AlphaFoldDB" id="A0A1V9DPJ7"/>
<dbReference type="GO" id="GO:0030163">
    <property type="term" value="P:protein catabolic process"/>
    <property type="evidence" value="ECO:0007669"/>
    <property type="project" value="InterPro"/>
</dbReference>
<evidence type="ECO:0000256" key="1">
    <source>
        <dbReference type="ARBA" id="ARBA00022670"/>
    </source>
</evidence>
<dbReference type="Pfam" id="PF13654">
    <property type="entry name" value="AAA_32"/>
    <property type="match status" value="1"/>
</dbReference>
<keyword evidence="2" id="KW-0378">Hydrolase</keyword>
<dbReference type="InterPro" id="IPR020568">
    <property type="entry name" value="Ribosomal_Su5_D2-typ_SF"/>
</dbReference>
<evidence type="ECO:0000313" key="4">
    <source>
        <dbReference type="EMBL" id="OQP35779.1"/>
    </source>
</evidence>
<protein>
    <recommendedName>
        <fullName evidence="2">endopeptidase La</fullName>
        <ecNumber evidence="2">3.4.21.53</ecNumber>
    </recommendedName>
</protein>
<dbReference type="RefSeq" id="WP_081135708.1">
    <property type="nucleotide sequence ID" value="NZ_MWUE01000004.1"/>
</dbReference>
<proteinExistence type="inferred from homology"/>
<name>A0A1V9DPJ7_9GAMM</name>
<dbReference type="GO" id="GO:0004176">
    <property type="term" value="F:ATP-dependent peptidase activity"/>
    <property type="evidence" value="ECO:0007669"/>
    <property type="project" value="UniProtKB-UniRule"/>
</dbReference>
<dbReference type="Gene3D" id="3.40.50.300">
    <property type="entry name" value="P-loop containing nucleotide triphosphate hydrolases"/>
    <property type="match status" value="1"/>
</dbReference>
<sequence length="621" mass="69777">MQQGKGVDCLRVIQNHAVLNKGLSCIIPLFFNQPNAIILTSSQLSWQDLQPNITEYASVFSRIEEEETDSLAAVQPRLLNALAYLASQTDGFPLLLVCSQENSDYLALIARQMARIADQPAGLFGGHYHLIADNVTLQPPGDASHPFTGRGEVHFAEWIENDQLFGCVRLHRDRLQLEPGLIHRANGGTLVLSLRTLQAQPLLWLRLKRAIQLGRLEWQSPDERHPLPVSIPPLPLSLKLVLCGDRDALATFQESDPELHELATYTEFEENMQVVDEEDMLAWCRWAQDVALQAGLPAPQADFWPPLIREAVRYTGDQEVLPLCPRWLLRQMREAVMQEATLSEAALTSALEARTWREAFLAERMRDEILLKQILIETEGEVVGQINGLSVVEFPGHPRPWGEPSRITCVVHPGDGEFTDVERKAELGGNIHAKGMMIMQAYLIAELELDQQLPFSASLVFEQSYSEVDGDSASLAELCALISALANQPINQQIAVTGSVDQFGNVQPVGGLNEKIEGFFTICNERELTGQQGVIIPMSNVRHLSLSQEVVDAVEQGRFHIWAIDRAEEALPLLTGVIWRSEEENADDLLRRIQDRIAQLNQQEASHRPWPLRWLNWFNQR</sequence>
<organism evidence="4 5">
    <name type="scientific">Pantoea latae</name>
    <dbReference type="NCBI Taxonomy" id="1964541"/>
    <lineage>
        <taxon>Bacteria</taxon>
        <taxon>Pseudomonadati</taxon>
        <taxon>Pseudomonadota</taxon>
        <taxon>Gammaproteobacteria</taxon>
        <taxon>Enterobacterales</taxon>
        <taxon>Erwiniaceae</taxon>
        <taxon>Pantoea</taxon>
    </lineage>
</organism>
<dbReference type="GO" id="GO:0005524">
    <property type="term" value="F:ATP binding"/>
    <property type="evidence" value="ECO:0007669"/>
    <property type="project" value="InterPro"/>
</dbReference>
<keyword evidence="5" id="KW-1185">Reference proteome</keyword>
<gene>
    <name evidence="4" type="ORF">B2J69_01940</name>
</gene>
<dbReference type="InterPro" id="IPR041699">
    <property type="entry name" value="AAA_32"/>
</dbReference>
<dbReference type="InterPro" id="IPR008269">
    <property type="entry name" value="Lon_proteolytic"/>
</dbReference>
<dbReference type="PROSITE" id="PS51786">
    <property type="entry name" value="LON_PROTEOLYTIC"/>
    <property type="match status" value="1"/>
</dbReference>
<feature type="domain" description="Lon proteolytic" evidence="3">
    <location>
        <begin position="380"/>
        <end position="577"/>
    </location>
</feature>
<dbReference type="PRINTS" id="PR00830">
    <property type="entry name" value="ENDOLAPTASE"/>
</dbReference>
<keyword evidence="1 2" id="KW-0645">Protease</keyword>
<dbReference type="OrthoDB" id="9758568at2"/>
<evidence type="ECO:0000256" key="2">
    <source>
        <dbReference type="PROSITE-ProRule" id="PRU01122"/>
    </source>
</evidence>
<comment type="similarity">
    <text evidence="2">Belongs to the peptidase S16 family.</text>
</comment>
<dbReference type="GO" id="GO:0004252">
    <property type="term" value="F:serine-type endopeptidase activity"/>
    <property type="evidence" value="ECO:0007669"/>
    <property type="project" value="UniProtKB-UniRule"/>
</dbReference>
<dbReference type="Proteomes" id="UP000192769">
    <property type="component" value="Unassembled WGS sequence"/>
</dbReference>
<dbReference type="Pfam" id="PF05362">
    <property type="entry name" value="Lon_C"/>
    <property type="match status" value="1"/>
</dbReference>
<dbReference type="PANTHER" id="PTHR10046">
    <property type="entry name" value="ATP DEPENDENT LON PROTEASE FAMILY MEMBER"/>
    <property type="match status" value="1"/>
</dbReference>
<feature type="active site" evidence="2">
    <location>
        <position position="472"/>
    </location>
</feature>
<dbReference type="InterPro" id="IPR027065">
    <property type="entry name" value="Lon_Prtase"/>
</dbReference>
<keyword evidence="2" id="KW-0720">Serine protease</keyword>
<dbReference type="Gene3D" id="3.30.230.10">
    <property type="match status" value="1"/>
</dbReference>
<dbReference type="GO" id="GO:0006508">
    <property type="term" value="P:proteolysis"/>
    <property type="evidence" value="ECO:0007669"/>
    <property type="project" value="UniProtKB-KW"/>
</dbReference>
<evidence type="ECO:0000259" key="3">
    <source>
        <dbReference type="PROSITE" id="PS51786"/>
    </source>
</evidence>
<dbReference type="EC" id="3.4.21.53" evidence="2"/>
<feature type="active site" evidence="2">
    <location>
        <position position="515"/>
    </location>
</feature>
<comment type="caution">
    <text evidence="4">The sequence shown here is derived from an EMBL/GenBank/DDBJ whole genome shotgun (WGS) entry which is preliminary data.</text>
</comment>
<dbReference type="SUPFAM" id="SSF54211">
    <property type="entry name" value="Ribosomal protein S5 domain 2-like"/>
    <property type="match status" value="1"/>
</dbReference>
<comment type="catalytic activity">
    <reaction evidence="2">
        <text>Hydrolysis of proteins in presence of ATP.</text>
        <dbReference type="EC" id="3.4.21.53"/>
    </reaction>
</comment>
<dbReference type="InterPro" id="IPR027417">
    <property type="entry name" value="P-loop_NTPase"/>
</dbReference>
<dbReference type="InterPro" id="IPR014721">
    <property type="entry name" value="Ribsml_uS5_D2-typ_fold_subgr"/>
</dbReference>
<dbReference type="EMBL" id="MWUE01000004">
    <property type="protein sequence ID" value="OQP35779.1"/>
    <property type="molecule type" value="Genomic_DNA"/>
</dbReference>
<accession>A0A1V9DPJ7</accession>
<evidence type="ECO:0000313" key="5">
    <source>
        <dbReference type="Proteomes" id="UP000192769"/>
    </source>
</evidence>
<reference evidence="4 5" key="1">
    <citation type="submission" date="2017-02" db="EMBL/GenBank/DDBJ databases">
        <title>Whole genome shotgun sequence of Pantoea agglomerans strain AS1 isolated from a cycad, Zamia floridana in Central Florida, USA.</title>
        <authorList>
            <person name="Lata P."/>
            <person name="Govindarajan S."/>
            <person name="Qi F."/>
            <person name="Li J.-L."/>
            <person name="Maurya S.K."/>
            <person name="Sahoo M.K."/>
        </authorList>
    </citation>
    <scope>NUCLEOTIDE SEQUENCE [LARGE SCALE GENOMIC DNA]</scope>
    <source>
        <strain evidence="4 5">AS1</strain>
    </source>
</reference>